<dbReference type="PANTHER" id="PTHR11895:SF7">
    <property type="entry name" value="GLUTAMYL-TRNA(GLN) AMIDOTRANSFERASE SUBUNIT A, MITOCHONDRIAL"/>
    <property type="match status" value="1"/>
</dbReference>
<comment type="similarity">
    <text evidence="1">Belongs to the amidase family.</text>
</comment>
<dbReference type="SUPFAM" id="SSF75304">
    <property type="entry name" value="Amidase signature (AS) enzymes"/>
    <property type="match status" value="1"/>
</dbReference>
<dbReference type="GO" id="GO:0016787">
    <property type="term" value="F:hydrolase activity"/>
    <property type="evidence" value="ECO:0007669"/>
    <property type="project" value="UniProtKB-KW"/>
</dbReference>
<dbReference type="Proteomes" id="UP000044071">
    <property type="component" value="Unassembled WGS sequence"/>
</dbReference>
<feature type="domain" description="Amidase" evidence="2">
    <location>
        <begin position="28"/>
        <end position="443"/>
    </location>
</feature>
<evidence type="ECO:0000313" key="3">
    <source>
        <dbReference type="EMBL" id="CDZ75999.1"/>
    </source>
</evidence>
<dbReference type="PANTHER" id="PTHR11895">
    <property type="entry name" value="TRANSAMIDASE"/>
    <property type="match status" value="1"/>
</dbReference>
<accession>A0A078KW70</accession>
<organism evidence="3 4">
    <name type="scientific">Legionella massiliensis</name>
    <dbReference type="NCBI Taxonomy" id="1034943"/>
    <lineage>
        <taxon>Bacteria</taxon>
        <taxon>Pseudomonadati</taxon>
        <taxon>Pseudomonadota</taxon>
        <taxon>Gammaproteobacteria</taxon>
        <taxon>Legionellales</taxon>
        <taxon>Legionellaceae</taxon>
        <taxon>Legionella</taxon>
    </lineage>
</organism>
<dbReference type="eggNOG" id="COG0154">
    <property type="taxonomic scope" value="Bacteria"/>
</dbReference>
<dbReference type="InterPro" id="IPR023631">
    <property type="entry name" value="Amidase_dom"/>
</dbReference>
<dbReference type="InterPro" id="IPR036928">
    <property type="entry name" value="AS_sf"/>
</dbReference>
<protein>
    <submittedName>
        <fullName evidence="3">6-aminohexanoate-cyclic-dimer hydrolase</fullName>
    </submittedName>
</protein>
<evidence type="ECO:0000259" key="2">
    <source>
        <dbReference type="Pfam" id="PF01425"/>
    </source>
</evidence>
<dbReference type="Pfam" id="PF01425">
    <property type="entry name" value="Amidase"/>
    <property type="match status" value="1"/>
</dbReference>
<name>A0A078KW70_9GAMM</name>
<sequence length="471" mass="51256">MQLRDYCQQDAHGLAKLIKEKQLSPEEALDCALRRMHEVNPLLNAVVRDCSDWALTRLKTMTGKEPFYGVPILVKDLGFTMAGVPYTAGSRFFADTIPSLNSDFIERLLALGMLPFAKTNVPELGLSYVTESVLFGPCRNPYDLTRTPGGSSGGSAAAVAAGIAPLATATDGGGSIRIPAACCGLFGFKPTPGLISTGPWVGEAWSGLATGYVLTRTVRDSAFLFDLLTATSLSNLKQSRFSNKLRSLTIAIPEDTFAEVAIAPPCLEALNQMIELLEALGHRILRPKLALDVKAIGRAVTTLIAANTNAEIEEKQRLARREVQKNELEPITWDFMMRGKTILASQLIFAKNKLYQLTRPVHDLLTKVDLIMTPALAQLPLEIGSLPTDDNFEQYLRKNQAFSPFTSLFNQAGLPAMAIPVMHAGHLPISVQFAAAKNQDKLLFELALQLESKLNDFSQPVLELGKASTNS</sequence>
<gene>
    <name evidence="3" type="primary">nylA</name>
    <name evidence="3" type="ORF">BN59_00263</name>
</gene>
<keyword evidence="3" id="KW-0378">Hydrolase</keyword>
<dbReference type="OrthoDB" id="8872210at2"/>
<reference evidence="3 4" key="1">
    <citation type="submission" date="2014-06" db="EMBL/GenBank/DDBJ databases">
        <authorList>
            <person name="Urmite Genomes Urmite Genomes"/>
        </authorList>
    </citation>
    <scope>NUCLEOTIDE SEQUENCE [LARGE SCALE GENOMIC DNA]</scope>
</reference>
<dbReference type="PROSITE" id="PS00571">
    <property type="entry name" value="AMIDASES"/>
    <property type="match status" value="1"/>
</dbReference>
<dbReference type="InterPro" id="IPR000120">
    <property type="entry name" value="Amidase"/>
</dbReference>
<evidence type="ECO:0000313" key="4">
    <source>
        <dbReference type="Proteomes" id="UP000044071"/>
    </source>
</evidence>
<keyword evidence="4" id="KW-1185">Reference proteome</keyword>
<evidence type="ECO:0000256" key="1">
    <source>
        <dbReference type="ARBA" id="ARBA00009199"/>
    </source>
</evidence>
<dbReference type="InterPro" id="IPR020556">
    <property type="entry name" value="Amidase_CS"/>
</dbReference>
<dbReference type="STRING" id="1034943.BN59_00263"/>
<dbReference type="EMBL" id="CCSB01000001">
    <property type="protein sequence ID" value="CDZ75999.1"/>
    <property type="molecule type" value="Genomic_DNA"/>
</dbReference>
<dbReference type="RefSeq" id="WP_043872619.1">
    <property type="nucleotide sequence ID" value="NZ_CCVW01000001.1"/>
</dbReference>
<dbReference type="AlphaFoldDB" id="A0A078KW70"/>
<proteinExistence type="inferred from homology"/>
<dbReference type="Gene3D" id="3.90.1300.10">
    <property type="entry name" value="Amidase signature (AS) domain"/>
    <property type="match status" value="1"/>
</dbReference>